<dbReference type="Proteomes" id="UP000694424">
    <property type="component" value="Unplaced"/>
</dbReference>
<accession>A0A8B9S4W0</accession>
<evidence type="ECO:0000313" key="4">
    <source>
        <dbReference type="Proteomes" id="UP000694424"/>
    </source>
</evidence>
<evidence type="ECO:0000313" key="3">
    <source>
        <dbReference type="Ensembl" id="ENSAOWP00000004514.1"/>
    </source>
</evidence>
<dbReference type="Gene3D" id="2.30.42.10">
    <property type="match status" value="2"/>
</dbReference>
<dbReference type="PROSITE" id="PS50106">
    <property type="entry name" value="PDZ"/>
    <property type="match status" value="2"/>
</dbReference>
<dbReference type="PANTHER" id="PTHR46900:SF4">
    <property type="entry name" value="FERM AND PDZ DOMAIN CONTAINING 2"/>
    <property type="match status" value="1"/>
</dbReference>
<keyword evidence="4" id="KW-1185">Reference proteome</keyword>
<feature type="region of interest" description="Disordered" evidence="1">
    <location>
        <begin position="180"/>
        <end position="250"/>
    </location>
</feature>
<evidence type="ECO:0000259" key="2">
    <source>
        <dbReference type="PROSITE" id="PS50106"/>
    </source>
</evidence>
<organism evidence="3 4">
    <name type="scientific">Apteryx owenii</name>
    <name type="common">Little spotted kiwi</name>
    <dbReference type="NCBI Taxonomy" id="8824"/>
    <lineage>
        <taxon>Eukaryota</taxon>
        <taxon>Metazoa</taxon>
        <taxon>Chordata</taxon>
        <taxon>Craniata</taxon>
        <taxon>Vertebrata</taxon>
        <taxon>Euteleostomi</taxon>
        <taxon>Archelosauria</taxon>
        <taxon>Archosauria</taxon>
        <taxon>Dinosauria</taxon>
        <taxon>Saurischia</taxon>
        <taxon>Theropoda</taxon>
        <taxon>Coelurosauria</taxon>
        <taxon>Aves</taxon>
        <taxon>Palaeognathae</taxon>
        <taxon>Apterygiformes</taxon>
        <taxon>Apterygidae</taxon>
        <taxon>Apteryx</taxon>
    </lineage>
</organism>
<dbReference type="PANTHER" id="PTHR46900">
    <property type="entry name" value="TYROSINE-PROTEIN PHOSPHATASE NON-RECEPTOR TYPE 13"/>
    <property type="match status" value="1"/>
</dbReference>
<protein>
    <recommendedName>
        <fullName evidence="2">PDZ domain-containing protein</fullName>
    </recommendedName>
</protein>
<dbReference type="SMART" id="SM00228">
    <property type="entry name" value="PDZ"/>
    <property type="match status" value="1"/>
</dbReference>
<dbReference type="InterPro" id="IPR001478">
    <property type="entry name" value="PDZ"/>
</dbReference>
<dbReference type="AlphaFoldDB" id="A0A8B9S4W0"/>
<feature type="compositionally biased region" description="Polar residues" evidence="1">
    <location>
        <begin position="194"/>
        <end position="208"/>
    </location>
</feature>
<reference evidence="3" key="1">
    <citation type="submission" date="2025-08" db="UniProtKB">
        <authorList>
            <consortium name="Ensembl"/>
        </authorList>
    </citation>
    <scope>IDENTIFICATION</scope>
</reference>
<proteinExistence type="predicted"/>
<evidence type="ECO:0000256" key="1">
    <source>
        <dbReference type="SAM" id="MobiDB-lite"/>
    </source>
</evidence>
<feature type="domain" description="PDZ" evidence="2">
    <location>
        <begin position="18"/>
        <end position="55"/>
    </location>
</feature>
<dbReference type="SUPFAM" id="SSF50156">
    <property type="entry name" value="PDZ domain-like"/>
    <property type="match status" value="2"/>
</dbReference>
<dbReference type="InterPro" id="IPR052074">
    <property type="entry name" value="NonRcpt_TyrProt_Phosphatase"/>
</dbReference>
<dbReference type="Ensembl" id="ENSAOWT00000005167.1">
    <property type="protein sequence ID" value="ENSAOWP00000004514.1"/>
    <property type="gene ID" value="ENSAOWG00000003171.1"/>
</dbReference>
<feature type="domain" description="PDZ" evidence="2">
    <location>
        <begin position="99"/>
        <end position="163"/>
    </location>
</feature>
<dbReference type="InterPro" id="IPR036034">
    <property type="entry name" value="PDZ_sf"/>
</dbReference>
<dbReference type="Pfam" id="PF17820">
    <property type="entry name" value="PDZ_6"/>
    <property type="match status" value="1"/>
</dbReference>
<dbReference type="InterPro" id="IPR041489">
    <property type="entry name" value="PDZ_6"/>
</dbReference>
<reference evidence="3" key="2">
    <citation type="submission" date="2025-09" db="UniProtKB">
        <authorList>
            <consortium name="Ensembl"/>
        </authorList>
    </citation>
    <scope>IDENTIFICATION</scope>
</reference>
<name>A0A8B9S4W0_APTOW</name>
<sequence length="293" mass="32219">MLAVLRTKSTGIPRRYCDRLLEVDGISLCGITHKQAVERLKKSGQIAKLVLERGHHRSTELCLTAKDRKEDQCAVVPVATSFTDGTKDYSFVTDDNTFEVKLTKNSGGLGFSFLQMERDTCEHLGGAIVRIKSLFPGQPAEENGEIEVGDIILAVNGKPIQGLLTLIFLLPTPAPSPIKEFVAGTPASPEIGNSLDQSTSDGGSTSPELENCLDSPVAADFSEPPEKDSSTNEEQEAETQEKPIQTLTPPRESCYKHLWKFHQEAVSSEMFQSLEEEMRQNCCSPCEFGWAKR</sequence>